<reference evidence="3 4" key="1">
    <citation type="journal article" date="2024" name="BMC Genomics">
        <title>Genome assembly of redclaw crayfish (Cherax quadricarinatus) provides insights into its immune adaptation and hypoxia tolerance.</title>
        <authorList>
            <person name="Liu Z."/>
            <person name="Zheng J."/>
            <person name="Li H."/>
            <person name="Fang K."/>
            <person name="Wang S."/>
            <person name="He J."/>
            <person name="Zhou D."/>
            <person name="Weng S."/>
            <person name="Chi M."/>
            <person name="Gu Z."/>
            <person name="He J."/>
            <person name="Li F."/>
            <person name="Wang M."/>
        </authorList>
    </citation>
    <scope>NUCLEOTIDE SEQUENCE [LARGE SCALE GENOMIC DNA]</scope>
    <source>
        <strain evidence="3">ZL_2023a</strain>
    </source>
</reference>
<evidence type="ECO:0000313" key="3">
    <source>
        <dbReference type="EMBL" id="KAK8722009.1"/>
    </source>
</evidence>
<proteinExistence type="predicted"/>
<evidence type="ECO:0000259" key="2">
    <source>
        <dbReference type="Pfam" id="PF22921"/>
    </source>
</evidence>
<dbReference type="PANTHER" id="PTHR13627">
    <property type="entry name" value="FUKUTIN RELATED PROTEIN"/>
    <property type="match status" value="1"/>
</dbReference>
<protein>
    <recommendedName>
        <fullName evidence="5">Fukutin-related protein</fullName>
    </recommendedName>
</protein>
<dbReference type="InterPro" id="IPR055105">
    <property type="entry name" value="FKRP_N"/>
</dbReference>
<dbReference type="Proteomes" id="UP001445076">
    <property type="component" value="Unassembled WGS sequence"/>
</dbReference>
<dbReference type="InterPro" id="IPR052613">
    <property type="entry name" value="LicD_transferase"/>
</dbReference>
<dbReference type="GO" id="GO:0005794">
    <property type="term" value="C:Golgi apparatus"/>
    <property type="evidence" value="ECO:0007669"/>
    <property type="project" value="TreeGrafter"/>
</dbReference>
<organism evidence="3 4">
    <name type="scientific">Cherax quadricarinatus</name>
    <name type="common">Australian red claw crayfish</name>
    <dbReference type="NCBI Taxonomy" id="27406"/>
    <lineage>
        <taxon>Eukaryota</taxon>
        <taxon>Metazoa</taxon>
        <taxon>Ecdysozoa</taxon>
        <taxon>Arthropoda</taxon>
        <taxon>Crustacea</taxon>
        <taxon>Multicrustacea</taxon>
        <taxon>Malacostraca</taxon>
        <taxon>Eumalacostraca</taxon>
        <taxon>Eucarida</taxon>
        <taxon>Decapoda</taxon>
        <taxon>Pleocyemata</taxon>
        <taxon>Astacidea</taxon>
        <taxon>Parastacoidea</taxon>
        <taxon>Parastacidae</taxon>
        <taxon>Cherax</taxon>
    </lineage>
</organism>
<dbReference type="EMBL" id="JARKIK010000097">
    <property type="protein sequence ID" value="KAK8722009.1"/>
    <property type="molecule type" value="Genomic_DNA"/>
</dbReference>
<dbReference type="GO" id="GO:0035269">
    <property type="term" value="P:protein O-linked glycosylation via mannose"/>
    <property type="evidence" value="ECO:0007669"/>
    <property type="project" value="TreeGrafter"/>
</dbReference>
<dbReference type="AlphaFoldDB" id="A0AAW0W0R2"/>
<feature type="domain" description="LicD/FKTN/FKRP nucleotidyltransferase" evidence="1">
    <location>
        <begin position="339"/>
        <end position="377"/>
    </location>
</feature>
<evidence type="ECO:0008006" key="5">
    <source>
        <dbReference type="Google" id="ProtNLM"/>
    </source>
</evidence>
<dbReference type="Pfam" id="PF22921">
    <property type="entry name" value="FKRP_N"/>
    <property type="match status" value="1"/>
</dbReference>
<evidence type="ECO:0000259" key="1">
    <source>
        <dbReference type="Pfam" id="PF04991"/>
    </source>
</evidence>
<sequence length="500" mass="55483">MVGVRKARSVLLFFILFISIVVVRHIGHRLSLKEEVKAETSPVIKNPLEDLVVIIREFESFDNDVRETVESVLSACGNACKVLVVSDETVYPPLHLPRQIASVVLTPGLLRHRPNIQSFLANAKYVLLLPDGARCSSPAQLVDLIHLLNTGDSQVVAVGVGGSALTCHRYTLDIQAWTLTIAPAPQSEACDAVSGRAALLMQASSLVQLTHPLARPVTLSIGIQGAARTWKVHVSRGGLLGEGRQLYATDHLKWKCETYEEERKRSLYSALGVKKVVSTGGNVLWYGCTRTTPRCFPTVVDDTPDYLYLGRWTPPCCLEGLRATARHVFQTLRACRARWWLEGGSLLGAVRIGDIIPWDYDVDVGIYSQDVDRCPQLKAARWQTLEDTEGFVWQRASEGGYFRVHYSTANHLHVDVFPFTPRGGTMTRGGAWNTGHRQDIDFPEHFLRPLASVNFAGVMASAPNNVRDFLELKFGVGVIESPQYPNPEVHLPHNITLTHR</sequence>
<keyword evidence="4" id="KW-1185">Reference proteome</keyword>
<accession>A0AAW0W0R2</accession>
<dbReference type="PANTHER" id="PTHR13627:SF31">
    <property type="entry name" value="RIBITOL 5-PHOSPHATE TRANSFERASE FKRP"/>
    <property type="match status" value="1"/>
</dbReference>
<dbReference type="InterPro" id="IPR007074">
    <property type="entry name" value="LicD/FKTN/FKRP_NTP_transf"/>
</dbReference>
<comment type="caution">
    <text evidence="3">The sequence shown here is derived from an EMBL/GenBank/DDBJ whole genome shotgun (WGS) entry which is preliminary data.</text>
</comment>
<feature type="domain" description="FKRP stem" evidence="2">
    <location>
        <begin position="49"/>
        <end position="277"/>
    </location>
</feature>
<name>A0AAW0W0R2_CHEQU</name>
<evidence type="ECO:0000313" key="4">
    <source>
        <dbReference type="Proteomes" id="UP001445076"/>
    </source>
</evidence>
<gene>
    <name evidence="3" type="ORF">OTU49_012426</name>
</gene>
<dbReference type="EMBL" id="JARKIK010000097">
    <property type="protein sequence ID" value="KAK8722010.1"/>
    <property type="molecule type" value="Genomic_DNA"/>
</dbReference>
<reference evidence="3" key="2">
    <citation type="submission" date="2024-01" db="EMBL/GenBank/DDBJ databases">
        <authorList>
            <person name="He J."/>
            <person name="Wang M."/>
            <person name="Zheng J."/>
            <person name="Liu Z."/>
        </authorList>
    </citation>
    <scope>NUCLEOTIDE SEQUENCE</scope>
    <source>
        <strain evidence="3">ZL_2023a</strain>
        <tissue evidence="3">Muscle</tissue>
    </source>
</reference>
<dbReference type="Pfam" id="PF04991">
    <property type="entry name" value="LicD"/>
    <property type="match status" value="1"/>
</dbReference>